<proteinExistence type="predicted"/>
<dbReference type="PANTHER" id="PTHR18902:SF25">
    <property type="entry name" value="GRIP AND COILED-COIL DOMAIN-CONTAINING PROTEIN 2"/>
    <property type="match status" value="1"/>
</dbReference>
<dbReference type="InterPro" id="IPR000237">
    <property type="entry name" value="GRIP_dom"/>
</dbReference>
<evidence type="ECO:0000313" key="7">
    <source>
        <dbReference type="EMBL" id="GBM72577.1"/>
    </source>
</evidence>
<dbReference type="AlphaFoldDB" id="A0A4Y2I7S7"/>
<evidence type="ECO:0000313" key="9">
    <source>
        <dbReference type="Proteomes" id="UP000499080"/>
    </source>
</evidence>
<dbReference type="Proteomes" id="UP000499080">
    <property type="component" value="Unassembled WGS sequence"/>
</dbReference>
<gene>
    <name evidence="8" type="primary">GCC2_1</name>
    <name evidence="7" type="synonym">GCC2_0</name>
    <name evidence="7" type="ORF">AVEN_162437_1</name>
    <name evidence="8" type="ORF">AVEN_31314_1</name>
</gene>
<evidence type="ECO:0000256" key="1">
    <source>
        <dbReference type="ARBA" id="ARBA00004496"/>
    </source>
</evidence>
<sequence length="132" mass="15015">MSNQDNEKLLSDLNAANKKIEHLSEVLNESESTNLRLSEQVRVLKEEVRRLERNKEREQHAENLEYLKNVFIKFATLSPCSEKAMLIPVLTTMLKLSPAEQQQLKSISGDIDGDESSTSGWGSYLHRWSGLA</sequence>
<evidence type="ECO:0000256" key="5">
    <source>
        <dbReference type="SAM" id="Coils"/>
    </source>
</evidence>
<evidence type="ECO:0000256" key="2">
    <source>
        <dbReference type="ARBA" id="ARBA00022490"/>
    </source>
</evidence>
<dbReference type="Pfam" id="PF16704">
    <property type="entry name" value="Rab_bind"/>
    <property type="match status" value="1"/>
</dbReference>
<name>A0A4Y2I7S7_ARAVE</name>
<feature type="domain" description="GRIP" evidence="6">
    <location>
        <begin position="57"/>
        <end position="107"/>
    </location>
</feature>
<dbReference type="GO" id="GO:0005737">
    <property type="term" value="C:cytoplasm"/>
    <property type="evidence" value="ECO:0007669"/>
    <property type="project" value="UniProtKB-SubCell"/>
</dbReference>
<evidence type="ECO:0000259" key="6">
    <source>
        <dbReference type="PROSITE" id="PS50913"/>
    </source>
</evidence>
<dbReference type="InterPro" id="IPR032023">
    <property type="entry name" value="GCC2_Rab_bind"/>
</dbReference>
<protein>
    <submittedName>
        <fullName evidence="8">GRIP and coiled-coil domain-containing protein 2</fullName>
    </submittedName>
</protein>
<dbReference type="PANTHER" id="PTHR18902">
    <property type="entry name" value="NUCLEAR MITOTIC APPARATUS PROTEIN 1-RELATED"/>
    <property type="match status" value="1"/>
</dbReference>
<organism evidence="8 9">
    <name type="scientific">Araneus ventricosus</name>
    <name type="common">Orbweaver spider</name>
    <name type="synonym">Epeira ventricosa</name>
    <dbReference type="NCBI Taxonomy" id="182803"/>
    <lineage>
        <taxon>Eukaryota</taxon>
        <taxon>Metazoa</taxon>
        <taxon>Ecdysozoa</taxon>
        <taxon>Arthropoda</taxon>
        <taxon>Chelicerata</taxon>
        <taxon>Arachnida</taxon>
        <taxon>Araneae</taxon>
        <taxon>Araneomorphae</taxon>
        <taxon>Entelegynae</taxon>
        <taxon>Araneoidea</taxon>
        <taxon>Araneidae</taxon>
        <taxon>Araneus</taxon>
    </lineage>
</organism>
<keyword evidence="3" id="KW-0597">Phosphoprotein</keyword>
<keyword evidence="4 5" id="KW-0175">Coiled coil</keyword>
<dbReference type="OrthoDB" id="1926336at2759"/>
<reference evidence="8 9" key="1">
    <citation type="journal article" date="2019" name="Sci. Rep.">
        <title>Orb-weaving spider Araneus ventricosus genome elucidates the spidroin gene catalogue.</title>
        <authorList>
            <person name="Kono N."/>
            <person name="Nakamura H."/>
            <person name="Ohtoshi R."/>
            <person name="Moran D.A.P."/>
            <person name="Shinohara A."/>
            <person name="Yoshida Y."/>
            <person name="Fujiwara M."/>
            <person name="Mori M."/>
            <person name="Tomita M."/>
            <person name="Arakawa K."/>
        </authorList>
    </citation>
    <scope>NUCLEOTIDE SEQUENCE [LARGE SCALE GENOMIC DNA]</scope>
</reference>
<dbReference type="Pfam" id="PF01465">
    <property type="entry name" value="GRIP"/>
    <property type="match status" value="1"/>
</dbReference>
<evidence type="ECO:0000256" key="4">
    <source>
        <dbReference type="ARBA" id="ARBA00023054"/>
    </source>
</evidence>
<keyword evidence="9" id="KW-1185">Reference proteome</keyword>
<dbReference type="Gene3D" id="1.10.220.60">
    <property type="entry name" value="GRIP domain"/>
    <property type="match status" value="1"/>
</dbReference>
<evidence type="ECO:0000313" key="8">
    <source>
        <dbReference type="EMBL" id="GBM73801.1"/>
    </source>
</evidence>
<dbReference type="EMBL" id="BGPR01105661">
    <property type="protein sequence ID" value="GBM73801.1"/>
    <property type="molecule type" value="Genomic_DNA"/>
</dbReference>
<evidence type="ECO:0000256" key="3">
    <source>
        <dbReference type="ARBA" id="ARBA00022553"/>
    </source>
</evidence>
<dbReference type="SMART" id="SM00755">
    <property type="entry name" value="Grip"/>
    <property type="match status" value="1"/>
</dbReference>
<dbReference type="PROSITE" id="PS50913">
    <property type="entry name" value="GRIP"/>
    <property type="match status" value="1"/>
</dbReference>
<keyword evidence="2" id="KW-0963">Cytoplasm</keyword>
<dbReference type="EMBL" id="BGPR01105285">
    <property type="protein sequence ID" value="GBM72577.1"/>
    <property type="molecule type" value="Genomic_DNA"/>
</dbReference>
<comment type="caution">
    <text evidence="8">The sequence shown here is derived from an EMBL/GenBank/DDBJ whole genome shotgun (WGS) entry which is preliminary data.</text>
</comment>
<dbReference type="InterPro" id="IPR051841">
    <property type="entry name" value="MT-Golgi_org_protein"/>
</dbReference>
<feature type="coiled-coil region" evidence="5">
    <location>
        <begin position="6"/>
        <end position="64"/>
    </location>
</feature>
<comment type="subcellular location">
    <subcellularLocation>
        <location evidence="1">Cytoplasm</location>
    </subcellularLocation>
</comment>
<accession>A0A4Y2I7S7</accession>